<dbReference type="GO" id="GO:0003677">
    <property type="term" value="F:DNA binding"/>
    <property type="evidence" value="ECO:0007669"/>
    <property type="project" value="InterPro"/>
</dbReference>
<dbReference type="AlphaFoldDB" id="A0NYF6"/>
<dbReference type="EMBL" id="AAUW01000016">
    <property type="protein sequence ID" value="EAV42152.1"/>
    <property type="molecule type" value="Genomic_DNA"/>
</dbReference>
<dbReference type="InterPro" id="IPR007069">
    <property type="entry name" value="Transposase_32"/>
</dbReference>
<dbReference type="Pfam" id="PF14319">
    <property type="entry name" value="Zn_Tnp_IS91"/>
    <property type="match status" value="1"/>
</dbReference>
<reference evidence="3 4" key="1">
    <citation type="submission" date="2006-05" db="EMBL/GenBank/DDBJ databases">
        <authorList>
            <person name="King G."/>
            <person name="Ferriera S."/>
            <person name="Johnson J."/>
            <person name="Kravitz S."/>
            <person name="Beeson K."/>
            <person name="Sutton G."/>
            <person name="Rogers Y.-H."/>
            <person name="Friedman R."/>
            <person name="Frazier M."/>
            <person name="Venter J.C."/>
        </authorList>
    </citation>
    <scope>NUCLEOTIDE SEQUENCE [LARGE SCALE GENOMIC DNA]</scope>
    <source>
        <strain evidence="4">ATCC 25650 / DSM 13394 / JCM 20685 / NBRC 16684 / NCIMB 2208 / IAM 12614 / B1</strain>
    </source>
</reference>
<evidence type="ECO:0000313" key="4">
    <source>
        <dbReference type="Proteomes" id="UP000004848"/>
    </source>
</evidence>
<evidence type="ECO:0000313" key="3">
    <source>
        <dbReference type="EMBL" id="EAV42152.1"/>
    </source>
</evidence>
<dbReference type="PANTHER" id="PTHR37023">
    <property type="entry name" value="TRANSPOSASE"/>
    <property type="match status" value="1"/>
</dbReference>
<dbReference type="InterPro" id="IPR054832">
    <property type="entry name" value="transpos_IS91"/>
</dbReference>
<dbReference type="InterPro" id="IPR026889">
    <property type="entry name" value="Zn_Tnp"/>
</dbReference>
<dbReference type="Proteomes" id="UP000004848">
    <property type="component" value="Unassembled WGS sequence"/>
</dbReference>
<dbReference type="Pfam" id="PF04986">
    <property type="entry name" value="Y2_Tnp"/>
    <property type="match status" value="1"/>
</dbReference>
<dbReference type="NCBIfam" id="NF033538">
    <property type="entry name" value="transpos_IS91"/>
    <property type="match status" value="1"/>
</dbReference>
<dbReference type="GeneID" id="68848361"/>
<protein>
    <submittedName>
        <fullName evidence="3">Transposase</fullName>
    </submittedName>
</protein>
<proteinExistence type="predicted"/>
<dbReference type="eggNOG" id="COG0517">
    <property type="taxonomic scope" value="Bacteria"/>
</dbReference>
<name>A0NYF6_ROSAI</name>
<gene>
    <name evidence="3" type="ORF">SIAM614_20725</name>
</gene>
<dbReference type="GO" id="GO:0006313">
    <property type="term" value="P:DNA transposition"/>
    <property type="evidence" value="ECO:0007669"/>
    <property type="project" value="InterPro"/>
</dbReference>
<dbReference type="OrthoDB" id="6979325at2"/>
<comment type="caution">
    <text evidence="3">The sequence shown here is derived from an EMBL/GenBank/DDBJ whole genome shotgun (WGS) entry which is preliminary data.</text>
</comment>
<dbReference type="PANTHER" id="PTHR37023:SF1">
    <property type="entry name" value="ISSOD25 TRANSPOSASE TNPA_ISSOD25"/>
    <property type="match status" value="1"/>
</dbReference>
<organism evidence="3 4">
    <name type="scientific">Roseibium aggregatum (strain ATCC 25650 / DSM 13394 / JCM 20685 / NBRC 16684 / NCIMB 2208 / IAM 12614 / B1)</name>
    <name type="common">Stappia aggregata</name>
    <dbReference type="NCBI Taxonomy" id="384765"/>
    <lineage>
        <taxon>Bacteria</taxon>
        <taxon>Pseudomonadati</taxon>
        <taxon>Pseudomonadota</taxon>
        <taxon>Alphaproteobacteria</taxon>
        <taxon>Hyphomicrobiales</taxon>
        <taxon>Stappiaceae</taxon>
        <taxon>Roseibium</taxon>
    </lineage>
</organism>
<dbReference type="RefSeq" id="WP_006937524.1">
    <property type="nucleotide sequence ID" value="NZ_AAUW01000016.1"/>
</dbReference>
<feature type="domain" description="Transposase IS801/IS1294" evidence="1">
    <location>
        <begin position="143"/>
        <end position="331"/>
    </location>
</feature>
<dbReference type="GO" id="GO:0004803">
    <property type="term" value="F:transposase activity"/>
    <property type="evidence" value="ECO:0007669"/>
    <property type="project" value="InterPro"/>
</dbReference>
<evidence type="ECO:0000259" key="1">
    <source>
        <dbReference type="Pfam" id="PF04986"/>
    </source>
</evidence>
<accession>A0NYF6</accession>
<evidence type="ECO:0000259" key="2">
    <source>
        <dbReference type="Pfam" id="PF14319"/>
    </source>
</evidence>
<feature type="domain" description="Transposase zinc-binding" evidence="2">
    <location>
        <begin position="10"/>
        <end position="101"/>
    </location>
</feature>
<sequence length="396" mass="44461">MRTSIEVADIFRAAGPAYRATHEGHLSLAQLKVMSAVEQCRTAALGGHVEACEDCGHWRIAYNSCRNRHCPKCQGAAARAWLAEREADLLPVGYFHVVFTLPAEIAAIAFQNKALVYDLLFRAASETMLTIAADPKHLGARIGITAVLHTWGSAMTHHPHVHMIVPGGGISLNGTRWISSRPAFLLPVRVLGKLFRRLFLSRLIALHDTGQLAFFGSMTQLANRRVFLRHLKPVRSKRWIVYAKPPFAGPEAVLAYLARYTHRVAISNRRLIRFDENGVTFRYKDYRRNGTDRQQVMTLTPDEFIRRFLLHVLPRGFHRIRHYGLLAGTSRKASLNHARELLSVATELKKDAPEPAETRPTCPCCGGHMIIIETFARWQQPRAPPCCTASTRETAP</sequence>